<sequence>MTSPDSAKDEKSGFNTSVIFKRSVTPVFQDVTVDFFSAIKDLSLGELVHCPSFSLEDSISALEMMDPKMDSGLEINRLMWDVNAELDPYKILGLLDKTFAAEMSWQSGYFLSQTVFTNIFIQELLERKEVININDFYFKNEKDKSIYKNLTDVVLWPFMIASIKTCGVLNESFSKGFLYEEEEISSNCFGLSLLEYIDVAQSLDLLKFSISWLNDHSHEFNEKDQNYIKAIELRLKIKKKFLCALDSPFNVDVINDLEHIINIINKSISIIDFNDEIDVFFSTSIQARLSTTMPPRPIMILPVNIAYNNFENICKDFRKILLLKTEKISSLTPLNILVNFFKYFRAKRHYSIPFIRITLYSLFYSDNMILDKIPIDQFIMDSISEIYFPAKELFNILSGLYETYDGSKYLVFDSLNNFIKAAGIIYLNIFRIMCHNLSRQRQNFCKLILDLESLQEEAENIDVQLQFYFSKESVETSDHFLFPHIFSSWCFYEKLQIMILICFLGFELELHSSHELSLIYWYLDYLLGAYLAHLEKIINSSNLRFFRNKFSVVCFSEKDDTTISTIQRIKFDQNWNEGLQLMCNAFYKFFLVLKYFSFIHSPNKRQIPKSFMYKQRFKSFMFLKTPKFLDYEVFVEESDISHIPISQLLKEILNKFLEAKTIFNIIKKTNSEISSTLLCHDVFQENIENIIQSCIENELVCKTILEKVENNDLCKDIYVNINYKYHLWFPVISIISKS</sequence>
<gene>
    <name evidence="1" type="ORF">PORY_001738</name>
</gene>
<evidence type="ECO:0000313" key="1">
    <source>
        <dbReference type="EMBL" id="KAG4304685.1"/>
    </source>
</evidence>
<keyword evidence="2" id="KW-1185">Reference proteome</keyword>
<accession>A0ACB7CB34</accession>
<dbReference type="EMBL" id="JABTEG010000006">
    <property type="protein sequence ID" value="KAG4304685.1"/>
    <property type="molecule type" value="Genomic_DNA"/>
</dbReference>
<comment type="caution">
    <text evidence="1">The sequence shown here is derived from an EMBL/GenBank/DDBJ whole genome shotgun (WGS) entry which is preliminary data.</text>
</comment>
<proteinExistence type="predicted"/>
<reference evidence="1 2" key="1">
    <citation type="journal article" date="2021" name="Commun. Biol.">
        <title>Genomic insights into the host specific adaptation of the Pneumocystis genus.</title>
        <authorList>
            <person name="Cisse O.H."/>
            <person name="Ma L."/>
            <person name="Dekker J.P."/>
            <person name="Khil P.P."/>
            <person name="Youn J.-H."/>
            <person name="Brenchley J.M."/>
            <person name="Blair R."/>
            <person name="Pahar B."/>
            <person name="Chabe M."/>
            <person name="Van Rompay K.K.A."/>
            <person name="Keesler R."/>
            <person name="Sukura A."/>
            <person name="Hirsch V."/>
            <person name="Kutty G."/>
            <person name="Liu Y."/>
            <person name="Peng L."/>
            <person name="Chen J."/>
            <person name="Song J."/>
            <person name="Weissenbacher-Lang C."/>
            <person name="Xu J."/>
            <person name="Upham N.S."/>
            <person name="Stajich J.E."/>
            <person name="Cuomo C.A."/>
            <person name="Cushion M.T."/>
            <person name="Kovacs J.A."/>
        </authorList>
    </citation>
    <scope>NUCLEOTIDE SEQUENCE [LARGE SCALE GENOMIC DNA]</scope>
    <source>
        <strain evidence="1 2">RABM</strain>
    </source>
</reference>
<organism evidence="1 2">
    <name type="scientific">Pneumocystis oryctolagi</name>
    <dbReference type="NCBI Taxonomy" id="42067"/>
    <lineage>
        <taxon>Eukaryota</taxon>
        <taxon>Fungi</taxon>
        <taxon>Dikarya</taxon>
        <taxon>Ascomycota</taxon>
        <taxon>Taphrinomycotina</taxon>
        <taxon>Pneumocystomycetes</taxon>
        <taxon>Pneumocystaceae</taxon>
        <taxon>Pneumocystis</taxon>
    </lineage>
</organism>
<dbReference type="Proteomes" id="UP000768646">
    <property type="component" value="Unassembled WGS sequence"/>
</dbReference>
<protein>
    <submittedName>
        <fullName evidence="1">Uncharacterized protein</fullName>
    </submittedName>
</protein>
<evidence type="ECO:0000313" key="2">
    <source>
        <dbReference type="Proteomes" id="UP000768646"/>
    </source>
</evidence>
<name>A0ACB7CB34_9ASCO</name>